<organism evidence="1 2">
    <name type="scientific">Paraburkholderia terrae</name>
    <dbReference type="NCBI Taxonomy" id="311230"/>
    <lineage>
        <taxon>Bacteria</taxon>
        <taxon>Pseudomonadati</taxon>
        <taxon>Pseudomonadota</taxon>
        <taxon>Betaproteobacteria</taxon>
        <taxon>Burkholderiales</taxon>
        <taxon>Burkholderiaceae</taxon>
        <taxon>Paraburkholderia</taxon>
    </lineage>
</organism>
<accession>A0A2I8F2E9</accession>
<gene>
    <name evidence="1" type="ORF">C2L65_32630</name>
</gene>
<protein>
    <submittedName>
        <fullName evidence="1">Uncharacterized protein</fullName>
    </submittedName>
</protein>
<dbReference type="Proteomes" id="UP000243502">
    <property type="component" value="Chromosome 3"/>
</dbReference>
<proteinExistence type="predicted"/>
<sequence length="90" mass="9566">MKSTVKRESAAKMPIDMAFELELAVGASHIASMLHAASRSSCIDELVLGFVRQHGSVDLKRFLLALAGKLHARGNNEGALAVRKHADAAA</sequence>
<evidence type="ECO:0000313" key="1">
    <source>
        <dbReference type="EMBL" id="AUT66056.1"/>
    </source>
</evidence>
<dbReference type="KEGG" id="pter:C2L65_32630"/>
<dbReference type="AlphaFoldDB" id="A0A2I8F2E9"/>
<dbReference type="EMBL" id="CP026113">
    <property type="protein sequence ID" value="AUT66056.1"/>
    <property type="molecule type" value="Genomic_DNA"/>
</dbReference>
<evidence type="ECO:0000313" key="2">
    <source>
        <dbReference type="Proteomes" id="UP000243502"/>
    </source>
</evidence>
<name>A0A2I8F2E9_9BURK</name>
<reference evidence="1 2" key="1">
    <citation type="submission" date="2018-01" db="EMBL/GenBank/DDBJ databases">
        <title>Species boundaries and ecological features among Paraburkholderia terrae DSMZ17804T, P. hospita DSMZ17164T and P. caribensis DSMZ13236T.</title>
        <authorList>
            <person name="Pratama A.A."/>
        </authorList>
    </citation>
    <scope>NUCLEOTIDE SEQUENCE [LARGE SCALE GENOMIC DNA]</scope>
    <source>
        <strain evidence="1 2">DSM 17804</strain>
    </source>
</reference>
<dbReference type="OrthoDB" id="9112569at2"/>